<reference evidence="3" key="1">
    <citation type="submission" date="2021-01" db="EMBL/GenBank/DDBJ databases">
        <title>Whole genome shotgun sequence of Virgisporangium aliadipatigenens NBRC 105644.</title>
        <authorList>
            <person name="Komaki H."/>
            <person name="Tamura T."/>
        </authorList>
    </citation>
    <scope>NUCLEOTIDE SEQUENCE</scope>
    <source>
        <strain evidence="3">NBRC 105644</strain>
    </source>
</reference>
<accession>A0A8J3YI16</accession>
<comment type="caution">
    <text evidence="3">The sequence shown here is derived from an EMBL/GenBank/DDBJ whole genome shotgun (WGS) entry which is preliminary data.</text>
</comment>
<feature type="domain" description="Amidohydrolase-related" evidence="2">
    <location>
        <begin position="53"/>
        <end position="347"/>
    </location>
</feature>
<protein>
    <recommendedName>
        <fullName evidence="2">Amidohydrolase-related domain-containing protein</fullName>
    </recommendedName>
</protein>
<dbReference type="RefSeq" id="WP_203899009.1">
    <property type="nucleotide sequence ID" value="NZ_BOPF01000007.1"/>
</dbReference>
<dbReference type="GO" id="GO:0016831">
    <property type="term" value="F:carboxy-lyase activity"/>
    <property type="evidence" value="ECO:0007669"/>
    <property type="project" value="InterPro"/>
</dbReference>
<dbReference type="GO" id="GO:0019748">
    <property type="term" value="P:secondary metabolic process"/>
    <property type="evidence" value="ECO:0007669"/>
    <property type="project" value="TreeGrafter"/>
</dbReference>
<name>A0A8J3YI16_9ACTN</name>
<dbReference type="Pfam" id="PF04909">
    <property type="entry name" value="Amidohydro_2"/>
    <property type="match status" value="1"/>
</dbReference>
<evidence type="ECO:0000313" key="3">
    <source>
        <dbReference type="EMBL" id="GIJ45466.1"/>
    </source>
</evidence>
<gene>
    <name evidence="3" type="ORF">Val02_23520</name>
</gene>
<dbReference type="Proteomes" id="UP000619260">
    <property type="component" value="Unassembled WGS sequence"/>
</dbReference>
<keyword evidence="4" id="KW-1185">Reference proteome</keyword>
<proteinExistence type="predicted"/>
<dbReference type="EMBL" id="BOPF01000007">
    <property type="protein sequence ID" value="GIJ45466.1"/>
    <property type="molecule type" value="Genomic_DNA"/>
</dbReference>
<dbReference type="InterPro" id="IPR032465">
    <property type="entry name" value="ACMSD"/>
</dbReference>
<evidence type="ECO:0000259" key="2">
    <source>
        <dbReference type="Pfam" id="PF04909"/>
    </source>
</evidence>
<dbReference type="SUPFAM" id="SSF51556">
    <property type="entry name" value="Metallo-dependent hydrolases"/>
    <property type="match status" value="1"/>
</dbReference>
<evidence type="ECO:0000313" key="4">
    <source>
        <dbReference type="Proteomes" id="UP000619260"/>
    </source>
</evidence>
<dbReference type="PANTHER" id="PTHR21240:SF28">
    <property type="entry name" value="ISO-OROTATE DECARBOXYLASE (EUROFUNG)"/>
    <property type="match status" value="1"/>
</dbReference>
<organism evidence="3 4">
    <name type="scientific">Virgisporangium aliadipatigenens</name>
    <dbReference type="NCBI Taxonomy" id="741659"/>
    <lineage>
        <taxon>Bacteria</taxon>
        <taxon>Bacillati</taxon>
        <taxon>Actinomycetota</taxon>
        <taxon>Actinomycetes</taxon>
        <taxon>Micromonosporales</taxon>
        <taxon>Micromonosporaceae</taxon>
        <taxon>Virgisporangium</taxon>
    </lineage>
</organism>
<dbReference type="PANTHER" id="PTHR21240">
    <property type="entry name" value="2-AMINO-3-CARBOXYLMUCONATE-6-SEMIALDEHYDE DECARBOXYLASE"/>
    <property type="match status" value="1"/>
</dbReference>
<sequence>MNLDELLLKDYAPAAALRRPSTVVERPAHPVVDVHNHLGRWLSPDGDWLVRDVDALLSTMDECGVAAVVNLDGRGDEQLAANLERYDAAHPGRFYTFCQLDWSAFQGADPTGALIRQLERAKALGARGLKVWKDLGLVVRDADGALVSPDDERLTDVFAAAGALGLPVLIHIADPLAFFQPLDRRNERVEELAAHPDWWFGGPGMPTFDRLLDALEAVVGRAAGTTFIGAHVGCAAEDLARVDRMLTAFDNYHVDLGGRMAELGRRPRAARQLILDHPDRVVFGTDAFPPSTADYRTWYRFLETDDESFDYAPGCEIPPQGRWQVSALDLPAEVLPALYAGNARRILS</sequence>
<keyword evidence="1" id="KW-0456">Lyase</keyword>
<dbReference type="InterPro" id="IPR032466">
    <property type="entry name" value="Metal_Hydrolase"/>
</dbReference>
<dbReference type="GO" id="GO:0005737">
    <property type="term" value="C:cytoplasm"/>
    <property type="evidence" value="ECO:0007669"/>
    <property type="project" value="TreeGrafter"/>
</dbReference>
<dbReference type="Gene3D" id="3.20.20.140">
    <property type="entry name" value="Metal-dependent hydrolases"/>
    <property type="match status" value="1"/>
</dbReference>
<dbReference type="InterPro" id="IPR006680">
    <property type="entry name" value="Amidohydro-rel"/>
</dbReference>
<evidence type="ECO:0000256" key="1">
    <source>
        <dbReference type="ARBA" id="ARBA00023239"/>
    </source>
</evidence>
<dbReference type="GO" id="GO:0016787">
    <property type="term" value="F:hydrolase activity"/>
    <property type="evidence" value="ECO:0007669"/>
    <property type="project" value="InterPro"/>
</dbReference>
<dbReference type="AlphaFoldDB" id="A0A8J3YI16"/>